<dbReference type="AlphaFoldDB" id="A0A235FE21"/>
<feature type="signal peptide" evidence="1">
    <location>
        <begin position="1"/>
        <end position="20"/>
    </location>
</feature>
<comment type="caution">
    <text evidence="3">The sequence shown here is derived from an EMBL/GenBank/DDBJ whole genome shotgun (WGS) entry which is preliminary data.</text>
</comment>
<accession>A0A235FE21</accession>
<dbReference type="OrthoDB" id="279535at2"/>
<dbReference type="InterPro" id="IPR008972">
    <property type="entry name" value="Cupredoxin"/>
</dbReference>
<dbReference type="RefSeq" id="WP_094251145.1">
    <property type="nucleotide sequence ID" value="NZ_JBHLXL010000001.1"/>
</dbReference>
<organism evidence="3 4">
    <name type="scientific">Fictibacillus aquaticus</name>
    <dbReference type="NCBI Taxonomy" id="2021314"/>
    <lineage>
        <taxon>Bacteria</taxon>
        <taxon>Bacillati</taxon>
        <taxon>Bacillota</taxon>
        <taxon>Bacilli</taxon>
        <taxon>Bacillales</taxon>
        <taxon>Fictibacillaceae</taxon>
        <taxon>Fictibacillus</taxon>
    </lineage>
</organism>
<name>A0A235FE21_9BACL</name>
<dbReference type="Pfam" id="PF13473">
    <property type="entry name" value="Cupredoxin_1"/>
    <property type="match status" value="1"/>
</dbReference>
<proteinExistence type="predicted"/>
<dbReference type="Gene3D" id="2.60.40.420">
    <property type="entry name" value="Cupredoxins - blue copper proteins"/>
    <property type="match status" value="1"/>
</dbReference>
<evidence type="ECO:0000259" key="2">
    <source>
        <dbReference type="Pfam" id="PF13473"/>
    </source>
</evidence>
<feature type="domain" description="EfeO-type cupredoxin-like" evidence="2">
    <location>
        <begin position="13"/>
        <end position="100"/>
    </location>
</feature>
<dbReference type="EMBL" id="NOII01000001">
    <property type="protein sequence ID" value="OYD59184.1"/>
    <property type="molecule type" value="Genomic_DNA"/>
</dbReference>
<evidence type="ECO:0000256" key="1">
    <source>
        <dbReference type="SAM" id="SignalP"/>
    </source>
</evidence>
<evidence type="ECO:0000313" key="3">
    <source>
        <dbReference type="EMBL" id="OYD59184.1"/>
    </source>
</evidence>
<dbReference type="Proteomes" id="UP000215059">
    <property type="component" value="Unassembled WGS sequence"/>
</dbReference>
<dbReference type="SUPFAM" id="SSF49503">
    <property type="entry name" value="Cupredoxins"/>
    <property type="match status" value="1"/>
</dbReference>
<dbReference type="InterPro" id="IPR028096">
    <property type="entry name" value="EfeO_Cupredoxin"/>
</dbReference>
<sequence>MKKMMWLALTAILMIGILAACGGKEESKKKADETVTMEAKNFEFDKAEYKVPAGKDFNLELKNVEGAHGLLVQGEDVTVDGNSSEVLNLKPGKYKVVCSVPCGAGHAKMEATLVAE</sequence>
<dbReference type="PROSITE" id="PS51257">
    <property type="entry name" value="PROKAR_LIPOPROTEIN"/>
    <property type="match status" value="1"/>
</dbReference>
<keyword evidence="1" id="KW-0732">Signal</keyword>
<protein>
    <recommendedName>
        <fullName evidence="2">EfeO-type cupredoxin-like domain-containing protein</fullName>
    </recommendedName>
</protein>
<gene>
    <name evidence="3" type="ORF">CGZ90_04610</name>
</gene>
<feature type="chain" id="PRO_5039037426" description="EfeO-type cupredoxin-like domain-containing protein" evidence="1">
    <location>
        <begin position="21"/>
        <end position="116"/>
    </location>
</feature>
<keyword evidence="4" id="KW-1185">Reference proteome</keyword>
<evidence type="ECO:0000313" key="4">
    <source>
        <dbReference type="Proteomes" id="UP000215059"/>
    </source>
</evidence>
<reference evidence="3 4" key="1">
    <citation type="submission" date="2017-07" db="EMBL/GenBank/DDBJ databases">
        <title>Fictibacillus sp. nov. GDSW-R2A3 Genome sequencing and assembly.</title>
        <authorList>
            <person name="Mayilraj S."/>
        </authorList>
    </citation>
    <scope>NUCLEOTIDE SEQUENCE [LARGE SCALE GENOMIC DNA]</scope>
    <source>
        <strain evidence="3 4">GDSW-R2A3</strain>
    </source>
</reference>